<accession>A0ABN9U7G2</accession>
<comment type="caution">
    <text evidence="3">The sequence shown here is derived from an EMBL/GenBank/DDBJ whole genome shotgun (WGS) entry which is preliminary data.</text>
</comment>
<feature type="non-terminal residue" evidence="3">
    <location>
        <position position="305"/>
    </location>
</feature>
<evidence type="ECO:0000313" key="3">
    <source>
        <dbReference type="EMBL" id="CAK0855052.1"/>
    </source>
</evidence>
<feature type="coiled-coil region" evidence="1">
    <location>
        <begin position="96"/>
        <end position="137"/>
    </location>
</feature>
<dbReference type="EMBL" id="CAUYUJ010015515">
    <property type="protein sequence ID" value="CAK0855052.1"/>
    <property type="molecule type" value="Genomic_DNA"/>
</dbReference>
<keyword evidence="4" id="KW-1185">Reference proteome</keyword>
<name>A0ABN9U7G2_9DINO</name>
<dbReference type="Proteomes" id="UP001189429">
    <property type="component" value="Unassembled WGS sequence"/>
</dbReference>
<proteinExistence type="predicted"/>
<evidence type="ECO:0000256" key="2">
    <source>
        <dbReference type="SAM" id="MobiDB-lite"/>
    </source>
</evidence>
<evidence type="ECO:0000256" key="1">
    <source>
        <dbReference type="SAM" id="Coils"/>
    </source>
</evidence>
<organism evidence="3 4">
    <name type="scientific">Prorocentrum cordatum</name>
    <dbReference type="NCBI Taxonomy" id="2364126"/>
    <lineage>
        <taxon>Eukaryota</taxon>
        <taxon>Sar</taxon>
        <taxon>Alveolata</taxon>
        <taxon>Dinophyceae</taxon>
        <taxon>Prorocentrales</taxon>
        <taxon>Prorocentraceae</taxon>
        <taxon>Prorocentrum</taxon>
    </lineage>
</organism>
<feature type="region of interest" description="Disordered" evidence="2">
    <location>
        <begin position="155"/>
        <end position="220"/>
    </location>
</feature>
<protein>
    <submittedName>
        <fullName evidence="3">Uncharacterized protein</fullName>
    </submittedName>
</protein>
<feature type="compositionally biased region" description="Low complexity" evidence="2">
    <location>
        <begin position="163"/>
        <end position="174"/>
    </location>
</feature>
<feature type="coiled-coil region" evidence="1">
    <location>
        <begin position="17"/>
        <end position="51"/>
    </location>
</feature>
<gene>
    <name evidence="3" type="ORF">PCOR1329_LOCUS45898</name>
</gene>
<reference evidence="3" key="1">
    <citation type="submission" date="2023-10" db="EMBL/GenBank/DDBJ databases">
        <authorList>
            <person name="Chen Y."/>
            <person name="Shah S."/>
            <person name="Dougan E. K."/>
            <person name="Thang M."/>
            <person name="Chan C."/>
        </authorList>
    </citation>
    <scope>NUCLEOTIDE SEQUENCE [LARGE SCALE GENOMIC DNA]</scope>
</reference>
<keyword evidence="1" id="KW-0175">Coiled coil</keyword>
<sequence length="305" mass="32538">MPLTPFYVLALGSRAELDQVAEQRRQAADERESLTRRIRQLQSEANELRGLLDAEREPRRADDAPELRGRCGRAGRAAGRAAAAAVWRGEFRLQEISKLITEVSTLKEANQEALRDLDDARCESAALRAQLKDQGRRADASEGHAADLQAVLARLSDEPAQTRPAAAAPRVVPRTMAEADPALLPESRALLGGNGRPRQPPSLAGSDAAGAPPPPQPQEEAAAWAALADGRPVLRLKGGDGSWQASAARNYHASSSAVSAPPPPAAVAPCCTSAATLFQRGASWHRELAARAQKKRARRVVVVPP</sequence>
<feature type="compositionally biased region" description="Low complexity" evidence="2">
    <location>
        <begin position="201"/>
        <end position="210"/>
    </location>
</feature>
<evidence type="ECO:0000313" key="4">
    <source>
        <dbReference type="Proteomes" id="UP001189429"/>
    </source>
</evidence>